<proteinExistence type="predicted"/>
<dbReference type="OrthoDB" id="9798763at2"/>
<dbReference type="AlphaFoldDB" id="A0A1G9P2A3"/>
<dbReference type="RefSeq" id="WP_084338442.1">
    <property type="nucleotide sequence ID" value="NZ_FNFD01000035.1"/>
</dbReference>
<keyword evidence="4" id="KW-1185">Reference proteome</keyword>
<evidence type="ECO:0000256" key="1">
    <source>
        <dbReference type="SAM" id="SignalP"/>
    </source>
</evidence>
<reference evidence="3 4" key="1">
    <citation type="submission" date="2016-10" db="EMBL/GenBank/DDBJ databases">
        <authorList>
            <person name="de Groot N.N."/>
        </authorList>
    </citation>
    <scope>NUCLEOTIDE SEQUENCE [LARGE SCALE GENOMIC DNA]</scope>
    <source>
        <strain evidence="3 4">JCM 21544</strain>
    </source>
</reference>
<keyword evidence="1" id="KW-0732">Signal</keyword>
<dbReference type="Proteomes" id="UP000198706">
    <property type="component" value="Unassembled WGS sequence"/>
</dbReference>
<gene>
    <name evidence="3" type="ORF">SAMN05216186_13542</name>
</gene>
<feature type="domain" description="Oxidoreductase molybdopterin-binding" evidence="2">
    <location>
        <begin position="77"/>
        <end position="144"/>
    </location>
</feature>
<organism evidence="3 4">
    <name type="scientific">Pseudomonas indica</name>
    <dbReference type="NCBI Taxonomy" id="137658"/>
    <lineage>
        <taxon>Bacteria</taxon>
        <taxon>Pseudomonadati</taxon>
        <taxon>Pseudomonadota</taxon>
        <taxon>Gammaproteobacteria</taxon>
        <taxon>Pseudomonadales</taxon>
        <taxon>Pseudomonadaceae</taxon>
        <taxon>Pseudomonas</taxon>
    </lineage>
</organism>
<dbReference type="InterPro" id="IPR036374">
    <property type="entry name" value="OxRdtase_Mopterin-bd_sf"/>
</dbReference>
<sequence>MSALPRVFACLLLLPAFVSAALADDRWQSQPEGPVILTVTGPLGCCPEGVALFDQARLDALPQTQVKTLTPWTEQVDTFEGVSIRDLLVQLQASGRFIEAKALNDYHTRFEVQTVLDYPVILATRKNGEPMPVRNKGPIWIIYPLSDFPPLRKELHHQAMVWQLKSLTIVE</sequence>
<name>A0A1G9P2A3_9PSED</name>
<dbReference type="Pfam" id="PF00174">
    <property type="entry name" value="Oxidored_molyb"/>
    <property type="match status" value="1"/>
</dbReference>
<accession>A0A1G9P2A3</accession>
<dbReference type="InterPro" id="IPR000572">
    <property type="entry name" value="OxRdtase_Mopterin-bd_dom"/>
</dbReference>
<evidence type="ECO:0000313" key="4">
    <source>
        <dbReference type="Proteomes" id="UP000198706"/>
    </source>
</evidence>
<protein>
    <recommendedName>
        <fullName evidence="2">Oxidoreductase molybdopterin-binding domain-containing protein</fullName>
    </recommendedName>
</protein>
<feature type="signal peptide" evidence="1">
    <location>
        <begin position="1"/>
        <end position="20"/>
    </location>
</feature>
<feature type="chain" id="PRO_5011507015" description="Oxidoreductase molybdopterin-binding domain-containing protein" evidence="1">
    <location>
        <begin position="21"/>
        <end position="171"/>
    </location>
</feature>
<dbReference type="EMBL" id="FNFD01000035">
    <property type="protein sequence ID" value="SDL92305.1"/>
    <property type="molecule type" value="Genomic_DNA"/>
</dbReference>
<dbReference type="Gene3D" id="3.90.420.10">
    <property type="entry name" value="Oxidoreductase, molybdopterin-binding domain"/>
    <property type="match status" value="1"/>
</dbReference>
<evidence type="ECO:0000259" key="2">
    <source>
        <dbReference type="Pfam" id="PF00174"/>
    </source>
</evidence>
<evidence type="ECO:0000313" key="3">
    <source>
        <dbReference type="EMBL" id="SDL92305.1"/>
    </source>
</evidence>
<dbReference type="SUPFAM" id="SSF56524">
    <property type="entry name" value="Oxidoreductase molybdopterin-binding domain"/>
    <property type="match status" value="1"/>
</dbReference>